<organism evidence="3 4">
    <name type="scientific">Candidatus Nitrosymbiomonas proteolyticus</name>
    <dbReference type="NCBI Taxonomy" id="2608984"/>
    <lineage>
        <taxon>Bacteria</taxon>
        <taxon>Bacillati</taxon>
        <taxon>Armatimonadota</taxon>
        <taxon>Armatimonadota incertae sedis</taxon>
        <taxon>Candidatus Nitrosymbiomonas</taxon>
    </lineage>
</organism>
<gene>
    <name evidence="3" type="ORF">NPRO_20670</name>
</gene>
<feature type="signal peptide" evidence="1">
    <location>
        <begin position="1"/>
        <end position="19"/>
    </location>
</feature>
<dbReference type="Pfam" id="PF07589">
    <property type="entry name" value="PEP-CTERM"/>
    <property type="match status" value="1"/>
</dbReference>
<dbReference type="KEGG" id="npy:NPRO_20670"/>
<sequence length="181" mass="19031">MKKLFALSMAVGIVGAANAYIYNYDVTGTPSWDALGSPNNVVVMLDLGGGNPVDIAAIGWDVVLSAYGTSWLSEVGVKFSDSAQNTDDDLFLRPGAGVNNPGTQAFSSGGMLDLMTAVGFVIGLHDGLLRMEFYESYDDVSDAIDGQWDSGTISLDVVPEPASMIALGSGAVALMARRRRK</sequence>
<feature type="domain" description="Ice-binding protein C-terminal" evidence="2">
    <location>
        <begin position="158"/>
        <end position="179"/>
    </location>
</feature>
<protein>
    <recommendedName>
        <fullName evidence="2">Ice-binding protein C-terminal domain-containing protein</fullName>
    </recommendedName>
</protein>
<dbReference type="InterPro" id="IPR013424">
    <property type="entry name" value="Ice-binding_C"/>
</dbReference>
<name>A0A809RX47_9BACT</name>
<accession>A0A809RX47</accession>
<dbReference type="NCBIfam" id="TIGR02595">
    <property type="entry name" value="PEP_CTERM"/>
    <property type="match status" value="1"/>
</dbReference>
<dbReference type="EMBL" id="AP021858">
    <property type="protein sequence ID" value="BBO24472.1"/>
    <property type="molecule type" value="Genomic_DNA"/>
</dbReference>
<proteinExistence type="predicted"/>
<evidence type="ECO:0000256" key="1">
    <source>
        <dbReference type="SAM" id="SignalP"/>
    </source>
</evidence>
<evidence type="ECO:0000313" key="3">
    <source>
        <dbReference type="EMBL" id="BBO24472.1"/>
    </source>
</evidence>
<keyword evidence="1" id="KW-0732">Signal</keyword>
<evidence type="ECO:0000313" key="4">
    <source>
        <dbReference type="Proteomes" id="UP000662873"/>
    </source>
</evidence>
<feature type="chain" id="PRO_5035224341" description="Ice-binding protein C-terminal domain-containing protein" evidence="1">
    <location>
        <begin position="20"/>
        <end position="181"/>
    </location>
</feature>
<evidence type="ECO:0000259" key="2">
    <source>
        <dbReference type="Pfam" id="PF07589"/>
    </source>
</evidence>
<dbReference type="AlphaFoldDB" id="A0A809RX47"/>
<dbReference type="Proteomes" id="UP000662873">
    <property type="component" value="Chromosome"/>
</dbReference>
<reference evidence="3" key="1">
    <citation type="journal article" name="DNA Res.">
        <title>The physiological potential of anammox bacteria as revealed by their core genome structure.</title>
        <authorList>
            <person name="Okubo T."/>
            <person name="Toyoda A."/>
            <person name="Fukuhara K."/>
            <person name="Uchiyama I."/>
            <person name="Harigaya Y."/>
            <person name="Kuroiwa M."/>
            <person name="Suzuki T."/>
            <person name="Murakami Y."/>
            <person name="Suwa Y."/>
            <person name="Takami H."/>
        </authorList>
    </citation>
    <scope>NUCLEOTIDE SEQUENCE</scope>
    <source>
        <strain evidence="3">317325-2</strain>
    </source>
</reference>